<reference evidence="2 3" key="1">
    <citation type="journal article" date="2019" name="Nat. Microbiol.">
        <title>Mediterranean grassland soil C-N compound turnover is dependent on rainfall and depth, and is mediated by genomically divergent microorganisms.</title>
        <authorList>
            <person name="Diamond S."/>
            <person name="Andeer P.F."/>
            <person name="Li Z."/>
            <person name="Crits-Christoph A."/>
            <person name="Burstein D."/>
            <person name="Anantharaman K."/>
            <person name="Lane K.R."/>
            <person name="Thomas B.C."/>
            <person name="Pan C."/>
            <person name="Northen T.R."/>
            <person name="Banfield J.F."/>
        </authorList>
    </citation>
    <scope>NUCLEOTIDE SEQUENCE [LARGE SCALE GENOMIC DNA]</scope>
    <source>
        <strain evidence="2">WS_10</strain>
    </source>
</reference>
<proteinExistence type="predicted"/>
<dbReference type="AlphaFoldDB" id="A0A538U1Y3"/>
<name>A0A538U1Y3_UNCEI</name>
<keyword evidence="1" id="KW-0472">Membrane</keyword>
<keyword evidence="1" id="KW-1133">Transmembrane helix</keyword>
<sequence>MWADLLAQAADGWLGRVILVYSLLVVGQYLVLHLLALADAVREARSHALADRLNLFEADLAPPISILVPA</sequence>
<organism evidence="2 3">
    <name type="scientific">Eiseniibacteriota bacterium</name>
    <dbReference type="NCBI Taxonomy" id="2212470"/>
    <lineage>
        <taxon>Bacteria</taxon>
        <taxon>Candidatus Eiseniibacteriota</taxon>
    </lineage>
</organism>
<dbReference type="Proteomes" id="UP000319836">
    <property type="component" value="Unassembled WGS sequence"/>
</dbReference>
<dbReference type="EMBL" id="VBPA01000254">
    <property type="protein sequence ID" value="TMQ69916.1"/>
    <property type="molecule type" value="Genomic_DNA"/>
</dbReference>
<evidence type="ECO:0000313" key="2">
    <source>
        <dbReference type="EMBL" id="TMQ69916.1"/>
    </source>
</evidence>
<gene>
    <name evidence="2" type="ORF">E6K80_10205</name>
</gene>
<evidence type="ECO:0000313" key="3">
    <source>
        <dbReference type="Proteomes" id="UP000319836"/>
    </source>
</evidence>
<comment type="caution">
    <text evidence="2">The sequence shown here is derived from an EMBL/GenBank/DDBJ whole genome shotgun (WGS) entry which is preliminary data.</text>
</comment>
<accession>A0A538U1Y3</accession>
<feature type="transmembrane region" description="Helical" evidence="1">
    <location>
        <begin position="18"/>
        <end position="38"/>
    </location>
</feature>
<protein>
    <submittedName>
        <fullName evidence="2">Uncharacterized protein</fullName>
    </submittedName>
</protein>
<keyword evidence="1" id="KW-0812">Transmembrane</keyword>
<evidence type="ECO:0000256" key="1">
    <source>
        <dbReference type="SAM" id="Phobius"/>
    </source>
</evidence>